<gene>
    <name evidence="1" type="ORF">C8A00DRAFT_35238</name>
</gene>
<evidence type="ECO:0000313" key="2">
    <source>
        <dbReference type="Proteomes" id="UP001302745"/>
    </source>
</evidence>
<proteinExistence type="predicted"/>
<dbReference type="PANTHER" id="PTHR32046">
    <property type="entry name" value="G DOMAIN-CONTAINING PROTEIN"/>
    <property type="match status" value="1"/>
</dbReference>
<accession>A0AAN6VIW2</accession>
<comment type="caution">
    <text evidence="1">The sequence shown here is derived from an EMBL/GenBank/DDBJ whole genome shotgun (WGS) entry which is preliminary data.</text>
</comment>
<protein>
    <submittedName>
        <fullName evidence="1">Uncharacterized protein</fullName>
    </submittedName>
</protein>
<name>A0AAN6VIW2_9PEZI</name>
<dbReference type="AlphaFoldDB" id="A0AAN6VIW2"/>
<dbReference type="PANTHER" id="PTHR32046:SF11">
    <property type="entry name" value="IMMUNE-ASSOCIATED NUCLEOTIDE-BINDING PROTEIN 10-LIKE"/>
    <property type="match status" value="1"/>
</dbReference>
<dbReference type="Proteomes" id="UP001302745">
    <property type="component" value="Unassembled WGS sequence"/>
</dbReference>
<organism evidence="1 2">
    <name type="scientific">Chaetomidium leptoderma</name>
    <dbReference type="NCBI Taxonomy" id="669021"/>
    <lineage>
        <taxon>Eukaryota</taxon>
        <taxon>Fungi</taxon>
        <taxon>Dikarya</taxon>
        <taxon>Ascomycota</taxon>
        <taxon>Pezizomycotina</taxon>
        <taxon>Sordariomycetes</taxon>
        <taxon>Sordariomycetidae</taxon>
        <taxon>Sordariales</taxon>
        <taxon>Chaetomiaceae</taxon>
        <taxon>Chaetomidium</taxon>
    </lineage>
</organism>
<keyword evidence="2" id="KW-1185">Reference proteome</keyword>
<sequence length="217" mass="24677">MGTPDRAVLANLGGALPLPRRCYYNYRSLTYRHKNQTVSQELIKNASDIDLQQKAIELKKTAIEEFKLEHTQVQEAAIQFGFFLKRYAIEPYNDATEKMKIKSGGKKEPVEMLQKYRAEHLEKVQAMTKAIERGDADSVLDDQGVRQLVDSLYGLPYFGEDLKRIVRTNEKAAEATFRGMASHGALDPKVDAVPRRSTGEQQDRFQRVLVCQVGDRL</sequence>
<reference evidence="1" key="2">
    <citation type="submission" date="2023-05" db="EMBL/GenBank/DDBJ databases">
        <authorList>
            <consortium name="Lawrence Berkeley National Laboratory"/>
            <person name="Steindorff A."/>
            <person name="Hensen N."/>
            <person name="Bonometti L."/>
            <person name="Westerberg I."/>
            <person name="Brannstrom I.O."/>
            <person name="Guillou S."/>
            <person name="Cros-Aarteil S."/>
            <person name="Calhoun S."/>
            <person name="Haridas S."/>
            <person name="Kuo A."/>
            <person name="Mondo S."/>
            <person name="Pangilinan J."/>
            <person name="Riley R."/>
            <person name="Labutti K."/>
            <person name="Andreopoulos B."/>
            <person name="Lipzen A."/>
            <person name="Chen C."/>
            <person name="Yanf M."/>
            <person name="Daum C."/>
            <person name="Ng V."/>
            <person name="Clum A."/>
            <person name="Ohm R."/>
            <person name="Martin F."/>
            <person name="Silar P."/>
            <person name="Natvig D."/>
            <person name="Lalanne C."/>
            <person name="Gautier V."/>
            <person name="Ament-Velasquez S.L."/>
            <person name="Kruys A."/>
            <person name="Hutchinson M.I."/>
            <person name="Powell A.J."/>
            <person name="Barry K."/>
            <person name="Miller A.N."/>
            <person name="Grigoriev I.V."/>
            <person name="Debuchy R."/>
            <person name="Gladieux P."/>
            <person name="Thoren M.H."/>
            <person name="Johannesson H."/>
        </authorList>
    </citation>
    <scope>NUCLEOTIDE SEQUENCE</scope>
    <source>
        <strain evidence="1">CBS 538.74</strain>
    </source>
</reference>
<reference evidence="1" key="1">
    <citation type="journal article" date="2023" name="Mol. Phylogenet. Evol.">
        <title>Genome-scale phylogeny and comparative genomics of the fungal order Sordariales.</title>
        <authorList>
            <person name="Hensen N."/>
            <person name="Bonometti L."/>
            <person name="Westerberg I."/>
            <person name="Brannstrom I.O."/>
            <person name="Guillou S."/>
            <person name="Cros-Aarteil S."/>
            <person name="Calhoun S."/>
            <person name="Haridas S."/>
            <person name="Kuo A."/>
            <person name="Mondo S."/>
            <person name="Pangilinan J."/>
            <person name="Riley R."/>
            <person name="LaButti K."/>
            <person name="Andreopoulos B."/>
            <person name="Lipzen A."/>
            <person name="Chen C."/>
            <person name="Yan M."/>
            <person name="Daum C."/>
            <person name="Ng V."/>
            <person name="Clum A."/>
            <person name="Steindorff A."/>
            <person name="Ohm R.A."/>
            <person name="Martin F."/>
            <person name="Silar P."/>
            <person name="Natvig D.O."/>
            <person name="Lalanne C."/>
            <person name="Gautier V."/>
            <person name="Ament-Velasquez S.L."/>
            <person name="Kruys A."/>
            <person name="Hutchinson M.I."/>
            <person name="Powell A.J."/>
            <person name="Barry K."/>
            <person name="Miller A.N."/>
            <person name="Grigoriev I.V."/>
            <person name="Debuchy R."/>
            <person name="Gladieux P."/>
            <person name="Hiltunen Thoren M."/>
            <person name="Johannesson H."/>
        </authorList>
    </citation>
    <scope>NUCLEOTIDE SEQUENCE</scope>
    <source>
        <strain evidence="1">CBS 538.74</strain>
    </source>
</reference>
<dbReference type="EMBL" id="MU856987">
    <property type="protein sequence ID" value="KAK4152110.1"/>
    <property type="molecule type" value="Genomic_DNA"/>
</dbReference>
<evidence type="ECO:0000313" key="1">
    <source>
        <dbReference type="EMBL" id="KAK4152110.1"/>
    </source>
</evidence>